<dbReference type="GO" id="GO:0005737">
    <property type="term" value="C:cytoplasm"/>
    <property type="evidence" value="ECO:0007669"/>
    <property type="project" value="TreeGrafter"/>
</dbReference>
<feature type="domain" description="YTH" evidence="2">
    <location>
        <begin position="233"/>
        <end position="371"/>
    </location>
</feature>
<dbReference type="PANTHER" id="PTHR12357:SF89">
    <property type="entry name" value="YTH DOMAIN-CONTAINING FAMILY PROTEIN"/>
    <property type="match status" value="1"/>
</dbReference>
<organism evidence="3 4">
    <name type="scientific">Wickerhamomyces pijperi</name>
    <name type="common">Yeast</name>
    <name type="synonym">Pichia pijperi</name>
    <dbReference type="NCBI Taxonomy" id="599730"/>
    <lineage>
        <taxon>Eukaryota</taxon>
        <taxon>Fungi</taxon>
        <taxon>Dikarya</taxon>
        <taxon>Ascomycota</taxon>
        <taxon>Saccharomycotina</taxon>
        <taxon>Saccharomycetes</taxon>
        <taxon>Phaffomycetales</taxon>
        <taxon>Wickerhamomycetaceae</taxon>
        <taxon>Wickerhamomyces</taxon>
    </lineage>
</organism>
<evidence type="ECO:0000313" key="3">
    <source>
        <dbReference type="EMBL" id="KAH3684457.1"/>
    </source>
</evidence>
<dbReference type="GO" id="GO:0061157">
    <property type="term" value="P:mRNA destabilization"/>
    <property type="evidence" value="ECO:0007669"/>
    <property type="project" value="TreeGrafter"/>
</dbReference>
<dbReference type="InterPro" id="IPR045168">
    <property type="entry name" value="YTH_prot"/>
</dbReference>
<dbReference type="Proteomes" id="UP000774326">
    <property type="component" value="Unassembled WGS sequence"/>
</dbReference>
<dbReference type="PANTHER" id="PTHR12357">
    <property type="entry name" value="YTH YT521-B HOMOLOGY DOMAIN-CONTAINING"/>
    <property type="match status" value="1"/>
</dbReference>
<dbReference type="PROSITE" id="PS50882">
    <property type="entry name" value="YTH"/>
    <property type="match status" value="1"/>
</dbReference>
<dbReference type="AlphaFoldDB" id="A0A9P8Q5Q1"/>
<accession>A0A9P8Q5Q1</accession>
<evidence type="ECO:0000313" key="4">
    <source>
        <dbReference type="Proteomes" id="UP000774326"/>
    </source>
</evidence>
<dbReference type="CDD" id="cd21134">
    <property type="entry name" value="YTH"/>
    <property type="match status" value="1"/>
</dbReference>
<sequence>MVSNITPSTSVDLISQNSDINHSNIHSDDLGSEGEYQLDFSKMIDDIVLSDDKDVFPEDWIGGDQRIPRSLNSTLESFGSVESNFNWNSPLPSSPKSKSNNSCSNRSLLSSSSSSSNYVYHTPVSSSSVSTPISSFGGCSSVKDLTNYQSQNASLRQTRQYQNFVTSNSNSINPGTPHFSHPYQRYNRLHGSSHPSHSSNKSLFIGSLDYLNTFEDSPNLVLSPDGIYIPPGSKFFIIKSFNEQDVKSSFIHKVWTSTELGNKRLHKAYKMKKPSERIFMFFSVNGSGKFSGIAEMKSCVLKDIDMKYNDLWVENSKYSGYFQIQWIFIKDIKNCHLKHLKNSSNDFKPVTISRDTQEVPFGIGLEMIKSFKKTFSNTSFLQNL</sequence>
<gene>
    <name evidence="3" type="ORF">WICPIJ_004551</name>
</gene>
<dbReference type="Gene3D" id="3.10.590.10">
    <property type="entry name" value="ph1033 like domains"/>
    <property type="match status" value="1"/>
</dbReference>
<dbReference type="Pfam" id="PF04146">
    <property type="entry name" value="YTH"/>
    <property type="match status" value="1"/>
</dbReference>
<dbReference type="OrthoDB" id="306690at2759"/>
<protein>
    <recommendedName>
        <fullName evidence="2">YTH domain-containing protein</fullName>
    </recommendedName>
</protein>
<dbReference type="InterPro" id="IPR007275">
    <property type="entry name" value="YTH_domain"/>
</dbReference>
<proteinExistence type="predicted"/>
<evidence type="ECO:0000256" key="1">
    <source>
        <dbReference type="SAM" id="MobiDB-lite"/>
    </source>
</evidence>
<comment type="caution">
    <text evidence="3">The sequence shown here is derived from an EMBL/GenBank/DDBJ whole genome shotgun (WGS) entry which is preliminary data.</text>
</comment>
<dbReference type="GO" id="GO:0003729">
    <property type="term" value="F:mRNA binding"/>
    <property type="evidence" value="ECO:0007669"/>
    <property type="project" value="TreeGrafter"/>
</dbReference>
<reference evidence="3" key="1">
    <citation type="journal article" date="2021" name="Open Biol.">
        <title>Shared evolutionary footprints suggest mitochondrial oxidative damage underlies multiple complex I losses in fungi.</title>
        <authorList>
            <person name="Schikora-Tamarit M.A."/>
            <person name="Marcet-Houben M."/>
            <person name="Nosek J."/>
            <person name="Gabaldon T."/>
        </authorList>
    </citation>
    <scope>NUCLEOTIDE SEQUENCE</scope>
    <source>
        <strain evidence="3">CBS2887</strain>
    </source>
</reference>
<dbReference type="EMBL" id="JAEUBG010002471">
    <property type="protein sequence ID" value="KAH3684457.1"/>
    <property type="molecule type" value="Genomic_DNA"/>
</dbReference>
<name>A0A9P8Q5Q1_WICPI</name>
<dbReference type="GO" id="GO:1990247">
    <property type="term" value="F:N6-methyladenosine-containing RNA reader activity"/>
    <property type="evidence" value="ECO:0007669"/>
    <property type="project" value="TreeGrafter"/>
</dbReference>
<reference evidence="3" key="2">
    <citation type="submission" date="2021-01" db="EMBL/GenBank/DDBJ databases">
        <authorList>
            <person name="Schikora-Tamarit M.A."/>
        </authorList>
    </citation>
    <scope>NUCLEOTIDE SEQUENCE</scope>
    <source>
        <strain evidence="3">CBS2887</strain>
    </source>
</reference>
<evidence type="ECO:0000259" key="2">
    <source>
        <dbReference type="PROSITE" id="PS50882"/>
    </source>
</evidence>
<keyword evidence="4" id="KW-1185">Reference proteome</keyword>
<feature type="region of interest" description="Disordered" evidence="1">
    <location>
        <begin position="166"/>
        <end position="197"/>
    </location>
</feature>